<dbReference type="GO" id="GO:0008381">
    <property type="term" value="F:mechanosensitive monoatomic ion channel activity"/>
    <property type="evidence" value="ECO:0007669"/>
    <property type="project" value="InterPro"/>
</dbReference>
<gene>
    <name evidence="1" type="ORF">N320_00346</name>
</gene>
<dbReference type="GO" id="GO:0016020">
    <property type="term" value="C:membrane"/>
    <property type="evidence" value="ECO:0007669"/>
    <property type="project" value="InterPro"/>
</dbReference>
<sequence length="267" mass="30861">PGENETKVNLEELKTSVLYSGPVDPAEWVGLRKSYPLLVYLRNNLLMLAILAFEVTIYRHQEYYRCRNNLTTPVTKTIFHDITRAHLDDGLVNCVKYFINYFFYKFGLEKELPLCISVPLPRLFVHRHWKCAFKNVSPCQGPEQFIIAASSSHQLANVAYVSSLLFQTCFLLSVNVIDYPWRSGNANFNSNIIKWLYFPDFIVRPNPVFLVYDFMLLLCASLQRQTFEDENKAAVRIMAGDNVEICMNLDAASFSQHNPVPDFIHCR</sequence>
<evidence type="ECO:0000313" key="1">
    <source>
        <dbReference type="EMBL" id="KFO86332.1"/>
    </source>
</evidence>
<dbReference type="EMBL" id="KL510757">
    <property type="protein sequence ID" value="KFO86332.1"/>
    <property type="molecule type" value="Genomic_DNA"/>
</dbReference>
<reference evidence="1 2" key="1">
    <citation type="submission" date="2014-04" db="EMBL/GenBank/DDBJ databases">
        <title>Genome evolution of avian class.</title>
        <authorList>
            <person name="Zhang G."/>
            <person name="Li C."/>
        </authorList>
    </citation>
    <scope>NUCLEOTIDE SEQUENCE [LARGE SCALE GENOMIC DNA]</scope>
    <source>
        <strain evidence="1">BGI_N320</strain>
    </source>
</reference>
<evidence type="ECO:0000313" key="2">
    <source>
        <dbReference type="Proteomes" id="UP000054064"/>
    </source>
</evidence>
<keyword evidence="2" id="KW-1185">Reference proteome</keyword>
<feature type="non-terminal residue" evidence="1">
    <location>
        <position position="1"/>
    </location>
</feature>
<name>A0A091GUZ5_BUCRH</name>
<protein>
    <submittedName>
        <fullName evidence="1">Piezo-type mechanosensitive ion channel component 2</fullName>
    </submittedName>
</protein>
<dbReference type="Proteomes" id="UP000054064">
    <property type="component" value="Unassembled WGS sequence"/>
</dbReference>
<organism evidence="1 2">
    <name type="scientific">Buceros rhinoceros silvestris</name>
    <dbReference type="NCBI Taxonomy" id="175836"/>
    <lineage>
        <taxon>Eukaryota</taxon>
        <taxon>Metazoa</taxon>
        <taxon>Chordata</taxon>
        <taxon>Craniata</taxon>
        <taxon>Vertebrata</taxon>
        <taxon>Euteleostomi</taxon>
        <taxon>Archelosauria</taxon>
        <taxon>Archosauria</taxon>
        <taxon>Dinosauria</taxon>
        <taxon>Saurischia</taxon>
        <taxon>Theropoda</taxon>
        <taxon>Coelurosauria</taxon>
        <taxon>Aves</taxon>
        <taxon>Neognathae</taxon>
        <taxon>Neoaves</taxon>
        <taxon>Telluraves</taxon>
        <taxon>Coraciimorphae</taxon>
        <taxon>Bucerotiformes</taxon>
        <taxon>Bucerotidae</taxon>
        <taxon>Buceros</taxon>
    </lineage>
</organism>
<feature type="non-terminal residue" evidence="1">
    <location>
        <position position="267"/>
    </location>
</feature>
<accession>A0A091GUZ5</accession>
<dbReference type="AlphaFoldDB" id="A0A091GUZ5"/>
<dbReference type="InterPro" id="IPR027272">
    <property type="entry name" value="Piezo"/>
</dbReference>
<dbReference type="PANTHER" id="PTHR47049:SF6">
    <property type="entry name" value="PIEZO-TYPE MECHANOSENSITIVE ION CHANNEL COMPONENT"/>
    <property type="match status" value="1"/>
</dbReference>
<proteinExistence type="predicted"/>
<dbReference type="PANTHER" id="PTHR47049">
    <property type="entry name" value="PIEZO-TYPE MECHANOSENSITIVE ION CHANNEL HOMOLOG"/>
    <property type="match status" value="1"/>
</dbReference>